<gene>
    <name evidence="3" type="ORF">M5K25_026534</name>
</gene>
<evidence type="ECO:0000313" key="4">
    <source>
        <dbReference type="Proteomes" id="UP001552299"/>
    </source>
</evidence>
<protein>
    <recommendedName>
        <fullName evidence="2">RNase H type-1 domain-containing protein</fullName>
    </recommendedName>
</protein>
<feature type="signal peptide" evidence="1">
    <location>
        <begin position="1"/>
        <end position="19"/>
    </location>
</feature>
<organism evidence="3 4">
    <name type="scientific">Dendrobium thyrsiflorum</name>
    <name type="common">Pinecone-like raceme dendrobium</name>
    <name type="synonym">Orchid</name>
    <dbReference type="NCBI Taxonomy" id="117978"/>
    <lineage>
        <taxon>Eukaryota</taxon>
        <taxon>Viridiplantae</taxon>
        <taxon>Streptophyta</taxon>
        <taxon>Embryophyta</taxon>
        <taxon>Tracheophyta</taxon>
        <taxon>Spermatophyta</taxon>
        <taxon>Magnoliopsida</taxon>
        <taxon>Liliopsida</taxon>
        <taxon>Asparagales</taxon>
        <taxon>Orchidaceae</taxon>
        <taxon>Epidendroideae</taxon>
        <taxon>Malaxideae</taxon>
        <taxon>Dendrobiinae</taxon>
        <taxon>Dendrobium</taxon>
    </lineage>
</organism>
<reference evidence="3 4" key="1">
    <citation type="journal article" date="2024" name="Plant Biotechnol. J.">
        <title>Dendrobium thyrsiflorum genome and its molecular insights into genes involved in important horticultural traits.</title>
        <authorList>
            <person name="Chen B."/>
            <person name="Wang J.Y."/>
            <person name="Zheng P.J."/>
            <person name="Li K.L."/>
            <person name="Liang Y.M."/>
            <person name="Chen X.F."/>
            <person name="Zhang C."/>
            <person name="Zhao X."/>
            <person name="He X."/>
            <person name="Zhang G.Q."/>
            <person name="Liu Z.J."/>
            <person name="Xu Q."/>
        </authorList>
    </citation>
    <scope>NUCLEOTIDE SEQUENCE [LARGE SCALE GENOMIC DNA]</scope>
    <source>
        <strain evidence="3">GZMU011</strain>
    </source>
</reference>
<evidence type="ECO:0000256" key="1">
    <source>
        <dbReference type="SAM" id="SignalP"/>
    </source>
</evidence>
<dbReference type="Pfam" id="PF13456">
    <property type="entry name" value="RVT_3"/>
    <property type="match status" value="1"/>
</dbReference>
<dbReference type="Proteomes" id="UP001552299">
    <property type="component" value="Unassembled WGS sequence"/>
</dbReference>
<proteinExistence type="predicted"/>
<name>A0ABD0TXS4_DENTH</name>
<feature type="domain" description="RNase H type-1" evidence="2">
    <location>
        <begin position="115"/>
        <end position="157"/>
    </location>
</feature>
<evidence type="ECO:0000313" key="3">
    <source>
        <dbReference type="EMBL" id="KAL0904427.1"/>
    </source>
</evidence>
<comment type="caution">
    <text evidence="3">The sequence shown here is derived from an EMBL/GenBank/DDBJ whole genome shotgun (WGS) entry which is preliminary data.</text>
</comment>
<evidence type="ECO:0000259" key="2">
    <source>
        <dbReference type="Pfam" id="PF13456"/>
    </source>
</evidence>
<keyword evidence="1" id="KW-0732">Signal</keyword>
<dbReference type="InterPro" id="IPR002156">
    <property type="entry name" value="RNaseH_domain"/>
</dbReference>
<dbReference type="AlphaFoldDB" id="A0ABD0TXS4"/>
<dbReference type="EMBL" id="JANQDX010000019">
    <property type="protein sequence ID" value="KAL0904427.1"/>
    <property type="molecule type" value="Genomic_DNA"/>
</dbReference>
<keyword evidence="4" id="KW-1185">Reference proteome</keyword>
<sequence length="188" mass="21941">MLRCLAIMVLLYHWDKARLEIIATLSIKDDLEEWMVNYEGIWIEGDNVNVIKLFQKFLSSHFRLDAISDSLDLSFPYDFKRITFNCISRDENKVANCCITYALSGSFFWKSVIDSSTSTTTIMAEIKALQCGLRLCISLGITKLWIEVNVVRLARMLITYQEFKCNLFIGLCEWFVWKLGWFVFLQEA</sequence>
<feature type="chain" id="PRO_5044786827" description="RNase H type-1 domain-containing protein" evidence="1">
    <location>
        <begin position="20"/>
        <end position="188"/>
    </location>
</feature>
<accession>A0ABD0TXS4</accession>